<dbReference type="EMBL" id="RAZS01000005">
    <property type="protein sequence ID" value="RKN19105.1"/>
    <property type="molecule type" value="Genomic_DNA"/>
</dbReference>
<organism evidence="3 5">
    <name type="scientific">Micromonospora musae</name>
    <dbReference type="NCBI Taxonomy" id="1894970"/>
    <lineage>
        <taxon>Bacteria</taxon>
        <taxon>Bacillati</taxon>
        <taxon>Actinomycetota</taxon>
        <taxon>Actinomycetes</taxon>
        <taxon>Micromonosporales</taxon>
        <taxon>Micromonosporaceae</taxon>
        <taxon>Micromonospora</taxon>
    </lineage>
</organism>
<dbReference type="EMBL" id="RAZT01000016">
    <property type="protein sequence ID" value="RKN28138.1"/>
    <property type="molecule type" value="Genomic_DNA"/>
</dbReference>
<feature type="compositionally biased region" description="Low complexity" evidence="1">
    <location>
        <begin position="7"/>
        <end position="16"/>
    </location>
</feature>
<dbReference type="AlphaFoldDB" id="A0A3A9XSK2"/>
<dbReference type="Proteomes" id="UP000271548">
    <property type="component" value="Unassembled WGS sequence"/>
</dbReference>
<gene>
    <name evidence="3" type="ORF">D7044_26880</name>
    <name evidence="2" type="ORF">D7147_17140</name>
</gene>
<proteinExistence type="predicted"/>
<keyword evidence="4" id="KW-1185">Reference proteome</keyword>
<feature type="compositionally biased region" description="Low complexity" evidence="1">
    <location>
        <begin position="96"/>
        <end position="105"/>
    </location>
</feature>
<dbReference type="Proteomes" id="UP000275865">
    <property type="component" value="Unassembled WGS sequence"/>
</dbReference>
<reference evidence="4 5" key="1">
    <citation type="submission" date="2018-09" db="EMBL/GenBank/DDBJ databases">
        <title>Micromonospora sp. nov. MS1-9, isolated from a root of Musa sp.</title>
        <authorList>
            <person name="Kuncharoen N."/>
            <person name="Kudo T."/>
            <person name="Ohkuma M."/>
            <person name="Yuki M."/>
            <person name="Tanasupawat S."/>
        </authorList>
    </citation>
    <scope>NUCLEOTIDE SEQUENCE [LARGE SCALE GENOMIC DNA]</scope>
    <source>
        <strain evidence="3 5">MS1-9</strain>
        <strain evidence="2 4">NGC1-4</strain>
    </source>
</reference>
<sequence>MTGRGGAAPRSSASAPPARPDAEKEARMPAKRTAKKSRTTRPAPSVEALTPVDLDRLSVTPAVPPLPDGLAEPVSRTASPKAGPPVVPGRSGSGRGSQRAGQPRRYAFRRS</sequence>
<protein>
    <submittedName>
        <fullName evidence="3">Uncharacterized protein</fullName>
    </submittedName>
</protein>
<evidence type="ECO:0000313" key="5">
    <source>
        <dbReference type="Proteomes" id="UP000275865"/>
    </source>
</evidence>
<feature type="compositionally biased region" description="Basic residues" evidence="1">
    <location>
        <begin position="29"/>
        <end position="39"/>
    </location>
</feature>
<accession>A0A3A9XSK2</accession>
<comment type="caution">
    <text evidence="3">The sequence shown here is derived from an EMBL/GenBank/DDBJ whole genome shotgun (WGS) entry which is preliminary data.</text>
</comment>
<feature type="region of interest" description="Disordered" evidence="1">
    <location>
        <begin position="1"/>
        <end position="111"/>
    </location>
</feature>
<name>A0A3A9XSK2_9ACTN</name>
<evidence type="ECO:0000313" key="2">
    <source>
        <dbReference type="EMBL" id="RKN19105.1"/>
    </source>
</evidence>
<evidence type="ECO:0000313" key="4">
    <source>
        <dbReference type="Proteomes" id="UP000271548"/>
    </source>
</evidence>
<evidence type="ECO:0000313" key="3">
    <source>
        <dbReference type="EMBL" id="RKN28138.1"/>
    </source>
</evidence>
<evidence type="ECO:0000256" key="1">
    <source>
        <dbReference type="SAM" id="MobiDB-lite"/>
    </source>
</evidence>